<reference evidence="3" key="1">
    <citation type="journal article" date="2014" name="Int. J. Syst. Evol. Microbiol.">
        <title>Complete genome sequence of Corynebacterium casei LMG S-19264T (=DSM 44701T), isolated from a smear-ripened cheese.</title>
        <authorList>
            <consortium name="US DOE Joint Genome Institute (JGI-PGF)"/>
            <person name="Walter F."/>
            <person name="Albersmeier A."/>
            <person name="Kalinowski J."/>
            <person name="Ruckert C."/>
        </authorList>
    </citation>
    <scope>NUCLEOTIDE SEQUENCE</scope>
    <source>
        <strain evidence="3">KCTC 42731</strain>
    </source>
</reference>
<feature type="compositionally biased region" description="Polar residues" evidence="1">
    <location>
        <begin position="612"/>
        <end position="639"/>
    </location>
</feature>
<accession>A0A919BLP5</accession>
<reference evidence="3" key="2">
    <citation type="submission" date="2020-09" db="EMBL/GenBank/DDBJ databases">
        <authorList>
            <person name="Sun Q."/>
            <person name="Kim S."/>
        </authorList>
    </citation>
    <scope>NUCLEOTIDE SEQUENCE</scope>
    <source>
        <strain evidence="3">KCTC 42731</strain>
    </source>
</reference>
<keyword evidence="2" id="KW-0472">Membrane</keyword>
<dbReference type="AlphaFoldDB" id="A0A919BLP5"/>
<dbReference type="RefSeq" id="WP_189772238.1">
    <property type="nucleotide sequence ID" value="NZ_BNCK01000007.1"/>
</dbReference>
<evidence type="ECO:0000256" key="1">
    <source>
        <dbReference type="SAM" id="MobiDB-lite"/>
    </source>
</evidence>
<comment type="caution">
    <text evidence="3">The sequence shown here is derived from an EMBL/GenBank/DDBJ whole genome shotgun (WGS) entry which is preliminary data.</text>
</comment>
<evidence type="ECO:0008006" key="5">
    <source>
        <dbReference type="Google" id="ProtNLM"/>
    </source>
</evidence>
<sequence length="682" mass="77039">MTHKNIITIQLIVAIFISFLIQPFAFCANTDAKFNQLAVFSSSPDSHWQMAKVIPNSQNQFLIIDQAHKLQLTQANGNPITLLDGKQHIQRLVKFSALALHPSFAYSEQHGAFTFYTAHTELAEDIKHRNRLPLKSDTTAPFDNVVTEWQLKSTDTGFVLEEESKRELIRIPSPNLEASINQVAFNPFIKNWQKHYGLLFVALPSITGLEQHPLYSGSVLRINPASFGLRAYTVPTDNPFTLNNDIHPEVAATGLGPVQTVHWLKENVNQFAVNNGKTTSLVKLGDDWRQVEHQDKQAVELANISNMLYFRNSALNNDMLPFVFVMKKSDSWKLAAMSLSAMTLPTEIMPIPNEIIKANGRPLLFKGSEGELLLLELKTKSLFTLSGFIAAKTIEHAAPDNATPVATNSNNLFIILIILGLIFLAGFMLLRKQDRFKDAKKLLNSHYARFDVDQDLNQLHLYKRHQEVASKSLSFNQVLRCEVSLNDTVIATVDEQTPFSNSAEKAVNNAFKEEKRHKMVDDKVRKVAMTLLNQDKKTDNLCLYLREGNQRLTKMRYEHVQSQVIDWLWHLSYVVAPESTEKRLITEKPVKPKPSVKKVVSTPVPTPASPVQHVQNDKPVNSESLPTSAQPRPQDQQINKSDDELIDSLNKLLELKNQGFLTEAEFENSKAKIVLQLTQTKK</sequence>
<evidence type="ECO:0000313" key="3">
    <source>
        <dbReference type="EMBL" id="GHF99586.1"/>
    </source>
</evidence>
<protein>
    <recommendedName>
        <fullName evidence="5">SHOCT domain-containing protein</fullName>
    </recommendedName>
</protein>
<keyword evidence="2" id="KW-1133">Transmembrane helix</keyword>
<evidence type="ECO:0000256" key="2">
    <source>
        <dbReference type="SAM" id="Phobius"/>
    </source>
</evidence>
<dbReference type="EMBL" id="BNCK01000007">
    <property type="protein sequence ID" value="GHF99586.1"/>
    <property type="molecule type" value="Genomic_DNA"/>
</dbReference>
<keyword evidence="2" id="KW-0812">Transmembrane</keyword>
<evidence type="ECO:0000313" key="4">
    <source>
        <dbReference type="Proteomes" id="UP000623842"/>
    </source>
</evidence>
<keyword evidence="4" id="KW-1185">Reference proteome</keyword>
<dbReference type="Proteomes" id="UP000623842">
    <property type="component" value="Unassembled WGS sequence"/>
</dbReference>
<dbReference type="InterPro" id="IPR011042">
    <property type="entry name" value="6-blade_b-propeller_TolB-like"/>
</dbReference>
<organism evidence="3 4">
    <name type="scientific">Thalassotalea marina</name>
    <dbReference type="NCBI Taxonomy" id="1673741"/>
    <lineage>
        <taxon>Bacteria</taxon>
        <taxon>Pseudomonadati</taxon>
        <taxon>Pseudomonadota</taxon>
        <taxon>Gammaproteobacteria</taxon>
        <taxon>Alteromonadales</taxon>
        <taxon>Colwelliaceae</taxon>
        <taxon>Thalassotalea</taxon>
    </lineage>
</organism>
<dbReference type="Gene3D" id="2.120.10.30">
    <property type="entry name" value="TolB, C-terminal domain"/>
    <property type="match status" value="1"/>
</dbReference>
<feature type="region of interest" description="Disordered" evidence="1">
    <location>
        <begin position="586"/>
        <end position="642"/>
    </location>
</feature>
<gene>
    <name evidence="3" type="ORF">GCM10017161_30080</name>
</gene>
<feature type="transmembrane region" description="Helical" evidence="2">
    <location>
        <begin position="412"/>
        <end position="430"/>
    </location>
</feature>
<proteinExistence type="predicted"/>
<name>A0A919BLP5_9GAMM</name>